<comment type="caution">
    <text evidence="2">The sequence shown here is derived from an EMBL/GenBank/DDBJ whole genome shotgun (WGS) entry which is preliminary data.</text>
</comment>
<evidence type="ECO:0008006" key="4">
    <source>
        <dbReference type="Google" id="ProtNLM"/>
    </source>
</evidence>
<dbReference type="PROSITE" id="PS51257">
    <property type="entry name" value="PROKAR_LIPOPROTEIN"/>
    <property type="match status" value="1"/>
</dbReference>
<evidence type="ECO:0000256" key="1">
    <source>
        <dbReference type="SAM" id="SignalP"/>
    </source>
</evidence>
<keyword evidence="1" id="KW-0732">Signal</keyword>
<protein>
    <recommendedName>
        <fullName evidence="4">SGNH/GDSL hydrolase family protein</fullName>
    </recommendedName>
</protein>
<dbReference type="Gene3D" id="3.40.50.1110">
    <property type="entry name" value="SGNH hydrolase"/>
    <property type="match status" value="1"/>
</dbReference>
<evidence type="ECO:0000313" key="2">
    <source>
        <dbReference type="EMBL" id="GGB94085.1"/>
    </source>
</evidence>
<name>A0ABQ1KE73_9RHOB</name>
<keyword evidence="3" id="KW-1185">Reference proteome</keyword>
<feature type="signal peptide" evidence="1">
    <location>
        <begin position="1"/>
        <end position="23"/>
    </location>
</feature>
<proteinExistence type="predicted"/>
<evidence type="ECO:0000313" key="3">
    <source>
        <dbReference type="Proteomes" id="UP000645462"/>
    </source>
</evidence>
<dbReference type="RefSeq" id="WP_229747657.1">
    <property type="nucleotide sequence ID" value="NZ_BMFC01000001.1"/>
</dbReference>
<sequence>MMRRAHLVLAGLAAMACGAAAWAYLSGPKPLSPDQLAARYDTPLPPPNGPLTVFHLGHSLVGRDMPAMLAQLAEHDHASQLGWGTPLKAHWEPDEPIQGFDVENAHDHYRDAKDALASGDFDAFVLTEMLEIEAAINYFDAPDYLEKWASAAREGNPDIRVFLYESWHDLNDPQGWLTRLDEDPVRYWEGVLLAQAMASAPEAGPIHVIPAGRVIAEFVRRIESGDGVDGITSREDLFARMDDGTLDPIHINDLGAYLVALTHYAVLYQRTPVGLPRHLDRADGTPSTAPGQALADLMQRTVWDVVSTLPITGIPQN</sequence>
<organism evidence="2 3">
    <name type="scientific">Marivita lacus</name>
    <dbReference type="NCBI Taxonomy" id="1323742"/>
    <lineage>
        <taxon>Bacteria</taxon>
        <taxon>Pseudomonadati</taxon>
        <taxon>Pseudomonadota</taxon>
        <taxon>Alphaproteobacteria</taxon>
        <taxon>Rhodobacterales</taxon>
        <taxon>Roseobacteraceae</taxon>
        <taxon>Marivita</taxon>
    </lineage>
</organism>
<dbReference type="Proteomes" id="UP000645462">
    <property type="component" value="Unassembled WGS sequence"/>
</dbReference>
<feature type="chain" id="PRO_5045905936" description="SGNH/GDSL hydrolase family protein" evidence="1">
    <location>
        <begin position="24"/>
        <end position="317"/>
    </location>
</feature>
<dbReference type="EMBL" id="BMFC01000001">
    <property type="protein sequence ID" value="GGB94085.1"/>
    <property type="molecule type" value="Genomic_DNA"/>
</dbReference>
<gene>
    <name evidence="2" type="ORF">GCM10011363_08380</name>
</gene>
<dbReference type="InterPro" id="IPR036514">
    <property type="entry name" value="SGNH_hydro_sf"/>
</dbReference>
<accession>A0ABQ1KE73</accession>
<reference evidence="3" key="1">
    <citation type="journal article" date="2019" name="Int. J. Syst. Evol. Microbiol.">
        <title>The Global Catalogue of Microorganisms (GCM) 10K type strain sequencing project: providing services to taxonomists for standard genome sequencing and annotation.</title>
        <authorList>
            <consortium name="The Broad Institute Genomics Platform"/>
            <consortium name="The Broad Institute Genome Sequencing Center for Infectious Disease"/>
            <person name="Wu L."/>
            <person name="Ma J."/>
        </authorList>
    </citation>
    <scope>NUCLEOTIDE SEQUENCE [LARGE SCALE GENOMIC DNA]</scope>
    <source>
        <strain evidence="3">CGMCC 1.12478</strain>
    </source>
</reference>